<evidence type="ECO:0000256" key="3">
    <source>
        <dbReference type="PIRSR" id="PIRSR003059-2"/>
    </source>
</evidence>
<dbReference type="PANTHER" id="PTHR38784:SF1">
    <property type="entry name" value="SUCROSE PHOSPHORYLASE"/>
    <property type="match status" value="1"/>
</dbReference>
<evidence type="ECO:0000313" key="7">
    <source>
        <dbReference type="Proteomes" id="UP000236745"/>
    </source>
</evidence>
<dbReference type="Proteomes" id="UP000236745">
    <property type="component" value="Unassembled WGS sequence"/>
</dbReference>
<dbReference type="AlphaFoldDB" id="A0A1H5TER4"/>
<dbReference type="InterPro" id="IPR045857">
    <property type="entry name" value="O16G_dom_2"/>
</dbReference>
<dbReference type="Pfam" id="PF00128">
    <property type="entry name" value="Alpha-amylase"/>
    <property type="match status" value="1"/>
</dbReference>
<feature type="coiled-coil region" evidence="4">
    <location>
        <begin position="446"/>
        <end position="480"/>
    </location>
</feature>
<reference evidence="6 7" key="1">
    <citation type="submission" date="2016-10" db="EMBL/GenBank/DDBJ databases">
        <authorList>
            <person name="de Groot N.N."/>
        </authorList>
    </citation>
    <scope>NUCLEOTIDE SEQUENCE [LARGE SCALE GENOMIC DNA]</scope>
    <source>
        <strain evidence="6 7">DSM 22012</strain>
    </source>
</reference>
<dbReference type="GO" id="GO:0016757">
    <property type="term" value="F:glycosyltransferase activity"/>
    <property type="evidence" value="ECO:0007669"/>
    <property type="project" value="UniProtKB-KW"/>
</dbReference>
<feature type="binding site" evidence="3">
    <location>
        <position position="142"/>
    </location>
    <ligand>
        <name>substrate</name>
    </ligand>
</feature>
<feature type="domain" description="Glycosyl hydrolase family 13 catalytic" evidence="5">
    <location>
        <begin position="57"/>
        <end position="488"/>
    </location>
</feature>
<evidence type="ECO:0000256" key="2">
    <source>
        <dbReference type="ARBA" id="ARBA00022679"/>
    </source>
</evidence>
<dbReference type="Gene3D" id="3.20.20.80">
    <property type="entry name" value="Glycosidases"/>
    <property type="match status" value="1"/>
</dbReference>
<evidence type="ECO:0000256" key="1">
    <source>
        <dbReference type="ARBA" id="ARBA00022676"/>
    </source>
</evidence>
<dbReference type="InterPro" id="IPR017853">
    <property type="entry name" value="GH"/>
</dbReference>
<feature type="binding site" evidence="3">
    <location>
        <begin position="344"/>
        <end position="345"/>
    </location>
    <ligand>
        <name>substrate</name>
    </ligand>
</feature>
<dbReference type="Gene3D" id="2.60.40.1180">
    <property type="entry name" value="Golgi alpha-mannosidase II"/>
    <property type="match status" value="1"/>
</dbReference>
<keyword evidence="4" id="KW-0175">Coiled coil</keyword>
<dbReference type="GO" id="GO:0005975">
    <property type="term" value="P:carbohydrate metabolic process"/>
    <property type="evidence" value="ECO:0007669"/>
    <property type="project" value="InterPro"/>
</dbReference>
<evidence type="ECO:0000256" key="4">
    <source>
        <dbReference type="SAM" id="Coils"/>
    </source>
</evidence>
<dbReference type="CDD" id="cd11356">
    <property type="entry name" value="AmyAc_Sucrose_phosphorylase-like_1"/>
    <property type="match status" value="1"/>
</dbReference>
<dbReference type="InterPro" id="IPR033746">
    <property type="entry name" value="GGa_phosphorylase"/>
</dbReference>
<dbReference type="SUPFAM" id="SSF51445">
    <property type="entry name" value="(Trans)glycosidases"/>
    <property type="match status" value="1"/>
</dbReference>
<evidence type="ECO:0000259" key="5">
    <source>
        <dbReference type="SMART" id="SM00642"/>
    </source>
</evidence>
<sequence length="578" mass="65726">MSQSDLDVLRQRVLAHLDFIYPGSNNELLGEQLLNAMQLTSRCQPPAPHENLWSEKDVLLITYGDSLVREGKKPLETLKRFLHEHLHGSVSAVHILPFFPWSSDDGFAVINYAEVNDSLGEWSDVEAIAGEFDLMSDLVINHCSSRSLWFENFKAGKDPGQDYFRLSSPDQDLSQVVRPRTSPLLKEVETINGTRYVWCTFSHDQVDLDFANPNVLLEFAGIVRKYLDHGVRIFRLDAVAFLWKELGTPCINLPQTHEMIRLLRLLIEHAAPGAIIITETNIPNLENLSYFGNANEAHSIYNFSLPPLLVNTLVTGNSYALRSWLMTMPPTQQGTCYLNFIASHDGIGLRPVEGLLSEYDVNQLVRTLEGFGAKVSWRSLATGQMRPYEINVALFDAMRGTQAGEDNFQIERFLCAHTIMLAMEGLPAFYIHSFLATENDYRRVELSQHNRAINRHQWDADQLEEKLADEESHHARVFNRLKELIALRRKQRAFHPNASQYSLQLGDEIVALWRQSIDRSQHIFAINNITNRPQQVSLASVNLPTASHWTDLIGGEVYTDRCATICLAPYQSIWLSNQ</sequence>
<feature type="binding site" evidence="3">
    <location>
        <position position="104"/>
    </location>
    <ligand>
        <name>substrate</name>
    </ligand>
</feature>
<evidence type="ECO:0000313" key="6">
    <source>
        <dbReference type="EMBL" id="SEF60708.1"/>
    </source>
</evidence>
<dbReference type="SMART" id="SM00642">
    <property type="entry name" value="Aamy"/>
    <property type="match status" value="1"/>
</dbReference>
<accession>A0A1H5TER4</accession>
<feature type="binding site" evidence="3">
    <location>
        <begin position="235"/>
        <end position="237"/>
    </location>
    <ligand>
        <name>substrate</name>
    </ligand>
</feature>
<dbReference type="InterPro" id="IPR016377">
    <property type="entry name" value="Sucrose_GGa_phosphorylase-rel"/>
</dbReference>
<gene>
    <name evidence="6" type="ORF">SAMN05444390_10141</name>
</gene>
<proteinExistence type="predicted"/>
<feature type="binding site" evidence="3">
    <location>
        <position position="451"/>
    </location>
    <ligand>
        <name>substrate</name>
    </ligand>
</feature>
<dbReference type="InterPro" id="IPR013780">
    <property type="entry name" value="Glyco_hydro_b"/>
</dbReference>
<keyword evidence="7" id="KW-1185">Reference proteome</keyword>
<dbReference type="OrthoDB" id="9805159at2"/>
<dbReference type="EMBL" id="FNVQ01000001">
    <property type="protein sequence ID" value="SEF60708.1"/>
    <property type="molecule type" value="Genomic_DNA"/>
</dbReference>
<dbReference type="PANTHER" id="PTHR38784">
    <property type="entry name" value="SUCROSE PHOSPHORYLASE"/>
    <property type="match status" value="1"/>
</dbReference>
<dbReference type="PIRSF" id="PIRSF003059">
    <property type="entry name" value="Sucrose_phosphorylase"/>
    <property type="match status" value="1"/>
</dbReference>
<keyword evidence="2" id="KW-0808">Transferase</keyword>
<organism evidence="6 7">
    <name type="scientific">Marinobacterium lutimaris</name>
    <dbReference type="NCBI Taxonomy" id="568106"/>
    <lineage>
        <taxon>Bacteria</taxon>
        <taxon>Pseudomonadati</taxon>
        <taxon>Pseudomonadota</taxon>
        <taxon>Gammaproteobacteria</taxon>
        <taxon>Oceanospirillales</taxon>
        <taxon>Oceanospirillaceae</taxon>
        <taxon>Marinobacterium</taxon>
    </lineage>
</organism>
<keyword evidence="1" id="KW-0328">Glycosyltransferase</keyword>
<dbReference type="InterPro" id="IPR006047">
    <property type="entry name" value="GH13_cat_dom"/>
</dbReference>
<name>A0A1H5TER4_9GAMM</name>
<dbReference type="Gene3D" id="3.90.400.10">
    <property type="entry name" value="Oligo-1,6-glucosidase, Domain 2"/>
    <property type="match status" value="1"/>
</dbReference>
<dbReference type="RefSeq" id="WP_104001080.1">
    <property type="nucleotide sequence ID" value="NZ_FNVQ01000001.1"/>
</dbReference>
<protein>
    <submittedName>
        <fullName evidence="6">Sucrose phosphorylase</fullName>
    </submittedName>
</protein>